<dbReference type="EMBL" id="CALOZG010000001">
    <property type="protein sequence ID" value="CAH3873006.1"/>
    <property type="molecule type" value="Genomic_DNA"/>
</dbReference>
<reference evidence="2" key="1">
    <citation type="submission" date="2022-05" db="EMBL/GenBank/DDBJ databases">
        <authorList>
            <person name="Okamura Y."/>
        </authorList>
    </citation>
    <scope>NUCLEOTIDE SEQUENCE</scope>
</reference>
<proteinExistence type="predicted"/>
<feature type="chain" id="PRO_5040166440" evidence="1">
    <location>
        <begin position="21"/>
        <end position="133"/>
    </location>
</feature>
<feature type="signal peptide" evidence="1">
    <location>
        <begin position="1"/>
        <end position="20"/>
    </location>
</feature>
<sequence length="133" mass="15040">MFLTYILVNLLIINFKYVKSDSDFDSIDLLENERVYDSAIIETTDKQIFSNRTWLCGKCTDLNETNIKYNESYDIEINGDNAEVQIGVSIPDMRCVTVTTDDTVNVKLVSGSCSGDSVTLCVHNTSHYEVNVY</sequence>
<keyword evidence="1" id="KW-0732">Signal</keyword>
<evidence type="ECO:0000313" key="3">
    <source>
        <dbReference type="Proteomes" id="UP001152562"/>
    </source>
</evidence>
<keyword evidence="3" id="KW-1185">Reference proteome</keyword>
<dbReference type="Proteomes" id="UP001152562">
    <property type="component" value="Unassembled WGS sequence"/>
</dbReference>
<organism evidence="2 3">
    <name type="scientific">Pieris brassicae</name>
    <name type="common">White butterfly</name>
    <name type="synonym">Large white butterfly</name>
    <dbReference type="NCBI Taxonomy" id="7116"/>
    <lineage>
        <taxon>Eukaryota</taxon>
        <taxon>Metazoa</taxon>
        <taxon>Ecdysozoa</taxon>
        <taxon>Arthropoda</taxon>
        <taxon>Hexapoda</taxon>
        <taxon>Insecta</taxon>
        <taxon>Pterygota</taxon>
        <taxon>Neoptera</taxon>
        <taxon>Endopterygota</taxon>
        <taxon>Lepidoptera</taxon>
        <taxon>Glossata</taxon>
        <taxon>Ditrysia</taxon>
        <taxon>Papilionoidea</taxon>
        <taxon>Pieridae</taxon>
        <taxon>Pierinae</taxon>
        <taxon>Pieris</taxon>
    </lineage>
</organism>
<evidence type="ECO:0000313" key="2">
    <source>
        <dbReference type="EMBL" id="CAH3873006.1"/>
    </source>
</evidence>
<gene>
    <name evidence="2" type="ORF">PIBRA_LOCUS581</name>
</gene>
<accession>A0A9P0SMM3</accession>
<dbReference type="AlphaFoldDB" id="A0A9P0SMM3"/>
<comment type="caution">
    <text evidence="2">The sequence shown here is derived from an EMBL/GenBank/DDBJ whole genome shotgun (WGS) entry which is preliminary data.</text>
</comment>
<name>A0A9P0SMM3_PIEBR</name>
<evidence type="ECO:0000256" key="1">
    <source>
        <dbReference type="SAM" id="SignalP"/>
    </source>
</evidence>
<protein>
    <submittedName>
        <fullName evidence="2">Uncharacterized protein</fullName>
    </submittedName>
</protein>